<keyword evidence="2" id="KW-0719">Serine esterase</keyword>
<dbReference type="PANTHER" id="PTHR33938:SF8">
    <property type="entry name" value="CARBOXYLIC ESTER HYDROLASE"/>
    <property type="match status" value="1"/>
</dbReference>
<evidence type="ECO:0000256" key="2">
    <source>
        <dbReference type="ARBA" id="ARBA00022487"/>
    </source>
</evidence>
<comment type="similarity">
    <text evidence="1 8">Belongs to the tannase family.</text>
</comment>
<evidence type="ECO:0000313" key="9">
    <source>
        <dbReference type="EMBL" id="KUM55779.1"/>
    </source>
</evidence>
<dbReference type="SUPFAM" id="SSF53474">
    <property type="entry name" value="alpha/beta-Hydrolases"/>
    <property type="match status" value="1"/>
</dbReference>
<dbReference type="GO" id="GO:0017000">
    <property type="term" value="P:antibiotic biosynthetic process"/>
    <property type="evidence" value="ECO:0007669"/>
    <property type="project" value="UniProtKB-ARBA"/>
</dbReference>
<dbReference type="InterPro" id="IPR011118">
    <property type="entry name" value="Tannase/feruloyl_esterase"/>
</dbReference>
<evidence type="ECO:0000256" key="5">
    <source>
        <dbReference type="ARBA" id="ARBA00022801"/>
    </source>
</evidence>
<keyword evidence="4" id="KW-0732">Signal</keyword>
<dbReference type="InterPro" id="IPR029058">
    <property type="entry name" value="AB_hydrolase_fold"/>
</dbReference>
<dbReference type="GO" id="GO:0030600">
    <property type="term" value="F:feruloyl esterase activity"/>
    <property type="evidence" value="ECO:0007669"/>
    <property type="project" value="UniProtKB-ARBA"/>
</dbReference>
<dbReference type="GO" id="GO:0072330">
    <property type="term" value="P:monocarboxylic acid biosynthetic process"/>
    <property type="evidence" value="ECO:0007669"/>
    <property type="project" value="UniProtKB-ARBA"/>
</dbReference>
<keyword evidence="5 8" id="KW-0378">Hydrolase</keyword>
<organism evidence="9 10">
    <name type="scientific">Penicillium freii</name>
    <dbReference type="NCBI Taxonomy" id="48697"/>
    <lineage>
        <taxon>Eukaryota</taxon>
        <taxon>Fungi</taxon>
        <taxon>Dikarya</taxon>
        <taxon>Ascomycota</taxon>
        <taxon>Pezizomycotina</taxon>
        <taxon>Eurotiomycetes</taxon>
        <taxon>Eurotiomycetidae</taxon>
        <taxon>Eurotiales</taxon>
        <taxon>Aspergillaceae</taxon>
        <taxon>Penicillium</taxon>
    </lineage>
</organism>
<evidence type="ECO:0000256" key="3">
    <source>
        <dbReference type="ARBA" id="ARBA00022723"/>
    </source>
</evidence>
<keyword evidence="7" id="KW-1015">Disulfide bond</keyword>
<name>A0A101M880_PENFR</name>
<accession>A0A101M880</accession>
<reference evidence="9 10" key="1">
    <citation type="submission" date="2015-10" db="EMBL/GenBank/DDBJ databases">
        <title>Genome sequencing of Penicillium freii.</title>
        <authorList>
            <person name="Nguyen H.D."/>
            <person name="Visagie C.M."/>
            <person name="Seifert K.A."/>
        </authorList>
    </citation>
    <scope>NUCLEOTIDE SEQUENCE [LARGE SCALE GENOMIC DNA]</scope>
    <source>
        <strain evidence="9 10">DAOM 242723</strain>
    </source>
</reference>
<dbReference type="GO" id="GO:0046872">
    <property type="term" value="F:metal ion binding"/>
    <property type="evidence" value="ECO:0007669"/>
    <property type="project" value="UniProtKB-KW"/>
</dbReference>
<protein>
    <recommendedName>
        <fullName evidence="8">Carboxylic ester hydrolase</fullName>
        <ecNumber evidence="8">3.1.1.-</ecNumber>
    </recommendedName>
</protein>
<evidence type="ECO:0000256" key="6">
    <source>
        <dbReference type="ARBA" id="ARBA00022837"/>
    </source>
</evidence>
<evidence type="ECO:0000256" key="4">
    <source>
        <dbReference type="ARBA" id="ARBA00022729"/>
    </source>
</evidence>
<keyword evidence="3" id="KW-0479">Metal-binding</keyword>
<dbReference type="EC" id="3.1.1.-" evidence="8"/>
<keyword evidence="10" id="KW-1185">Reference proteome</keyword>
<evidence type="ECO:0000256" key="7">
    <source>
        <dbReference type="ARBA" id="ARBA00023157"/>
    </source>
</evidence>
<evidence type="ECO:0000256" key="1">
    <source>
        <dbReference type="ARBA" id="ARBA00006249"/>
    </source>
</evidence>
<dbReference type="STRING" id="48697.A0A101M880"/>
<dbReference type="EMBL" id="LLXE01000646">
    <property type="protein sequence ID" value="KUM55779.1"/>
    <property type="molecule type" value="Genomic_DNA"/>
</dbReference>
<proteinExistence type="inferred from homology"/>
<gene>
    <name evidence="9" type="ORF">ACN42_g11459</name>
</gene>
<dbReference type="AlphaFoldDB" id="A0A101M880"/>
<sequence length="117" mass="12390">MIAAAAEGYVAISTGGGHTSDDPADWRLLENGMPDYDTSYSFAIASLGDAAIVGKRLAESAYGSKPKYSYWTGCSQGGRQGLALAQQYPEAYDGLLLLLRPSIGCNFRWEGTGLSLS</sequence>
<dbReference type="PANTHER" id="PTHR33938">
    <property type="entry name" value="FERULOYL ESTERASE B-RELATED"/>
    <property type="match status" value="1"/>
</dbReference>
<dbReference type="Pfam" id="PF07519">
    <property type="entry name" value="Tannase"/>
    <property type="match status" value="1"/>
</dbReference>
<evidence type="ECO:0000256" key="8">
    <source>
        <dbReference type="RuleBase" id="RU361238"/>
    </source>
</evidence>
<keyword evidence="6" id="KW-0106">Calcium</keyword>
<dbReference type="Proteomes" id="UP000055045">
    <property type="component" value="Unassembled WGS sequence"/>
</dbReference>
<evidence type="ECO:0000313" key="10">
    <source>
        <dbReference type="Proteomes" id="UP000055045"/>
    </source>
</evidence>
<comment type="caution">
    <text evidence="9">The sequence shown here is derived from an EMBL/GenBank/DDBJ whole genome shotgun (WGS) entry which is preliminary data.</text>
</comment>